<dbReference type="Pfam" id="PF01276">
    <property type="entry name" value="OKR_DC_1"/>
    <property type="match status" value="1"/>
</dbReference>
<evidence type="ECO:0000256" key="2">
    <source>
        <dbReference type="ARBA" id="ARBA00010671"/>
    </source>
</evidence>
<keyword evidence="8" id="KW-0032">Aminotransferase</keyword>
<reference evidence="8 9" key="1">
    <citation type="submission" date="2021-06" db="EMBL/GenBank/DDBJ databases">
        <title>Bacillus sp. RD4P76, an endophyte from a halophyte.</title>
        <authorList>
            <person name="Sun J.-Q."/>
        </authorList>
    </citation>
    <scope>NUCLEOTIDE SEQUENCE [LARGE SCALE GENOMIC DNA]</scope>
    <source>
        <strain evidence="8 9">JCM 17098</strain>
    </source>
</reference>
<protein>
    <submittedName>
        <fullName evidence="8">Aminotransferase class V-fold PLP-dependent enzyme</fullName>
    </submittedName>
</protein>
<dbReference type="Proteomes" id="UP000790580">
    <property type="component" value="Unassembled WGS sequence"/>
</dbReference>
<keyword evidence="8" id="KW-0808">Transferase</keyword>
<evidence type="ECO:0000256" key="3">
    <source>
        <dbReference type="ARBA" id="ARBA00022793"/>
    </source>
</evidence>
<dbReference type="PANTHER" id="PTHR43277">
    <property type="entry name" value="ARGININE DECARBOXYLASE"/>
    <property type="match status" value="1"/>
</dbReference>
<keyword evidence="9" id="KW-1185">Reference proteome</keyword>
<evidence type="ECO:0000313" key="9">
    <source>
        <dbReference type="Proteomes" id="UP000790580"/>
    </source>
</evidence>
<sequence length="485" mass="54333">MDQSKTPLYDKVMEHQKKSPISFHVPGHKNGSVFNKMGKDIFEQILRIDVTEIEGMDDLHQPDGVIQEAQDLAANLYGVKDTFFLVGGSTVGNLAAIMSSLKTGDKVIVQRNSHQSVFHGIELAGATPVFIHPDVDVETGLSLGVSKYALKETIERFPMAKAIILTNPTYEGYGQPLDDHVELAHHAGMIVIIDEAHGAHLVLKDSHWPVSSIHAGADIIIQSAHKMLPAMTMTAFLHINSSRINKGRVKNYLRMLQSSSPSYPLMVSLDLGRAYLAKILESDWSRMTDHLLQFKEGLNRGDGWVRSPNRINQYVQDPLKLVFVADEYISTDTWKEKMESLNVFPELVTPNHILLTLPLTVDGLATADWTSLMKRSLLGEKNGYVIKRDNIKKFTVNENESIFSEAVVPLSQLLEMEVFKVPWTESIGLVAAETITPYPPGIPLIMKGEYISEYHIVQLHRHIENKTRFQTGDSWFKDGISVVMK</sequence>
<dbReference type="InterPro" id="IPR036633">
    <property type="entry name" value="Prn/Lys/Arg_de-COase_C_sf"/>
</dbReference>
<dbReference type="Gene3D" id="3.90.105.10">
    <property type="entry name" value="Molybdopterin biosynthesis moea protein, domain 2"/>
    <property type="match status" value="1"/>
</dbReference>
<evidence type="ECO:0000256" key="4">
    <source>
        <dbReference type="ARBA" id="ARBA00022898"/>
    </source>
</evidence>
<keyword evidence="5" id="KW-0456">Lyase</keyword>
<comment type="cofactor">
    <cofactor evidence="1">
        <name>pyridoxal 5'-phosphate</name>
        <dbReference type="ChEBI" id="CHEBI:597326"/>
    </cofactor>
</comment>
<comment type="similarity">
    <text evidence="2">Belongs to the Orn/Lys/Arg decarboxylase class-I family.</text>
</comment>
<dbReference type="InterPro" id="IPR000310">
    <property type="entry name" value="Orn/Lys/Arg_deCO2ase_major_dom"/>
</dbReference>
<organism evidence="8 9">
    <name type="scientific">Evansella alkalicola</name>
    <dbReference type="NCBI Taxonomy" id="745819"/>
    <lineage>
        <taxon>Bacteria</taxon>
        <taxon>Bacillati</taxon>
        <taxon>Bacillota</taxon>
        <taxon>Bacilli</taxon>
        <taxon>Bacillales</taxon>
        <taxon>Bacillaceae</taxon>
        <taxon>Evansella</taxon>
    </lineage>
</organism>
<proteinExistence type="inferred from homology"/>
<dbReference type="InterPro" id="IPR015421">
    <property type="entry name" value="PyrdxlP-dep_Trfase_major"/>
</dbReference>
<dbReference type="SUPFAM" id="SSF55904">
    <property type="entry name" value="Ornithine decarboxylase C-terminal domain"/>
    <property type="match status" value="1"/>
</dbReference>
<dbReference type="InterPro" id="IPR052357">
    <property type="entry name" value="Orn_Lys_Arg_decarboxylase-I"/>
</dbReference>
<dbReference type="Gene3D" id="3.40.640.10">
    <property type="entry name" value="Type I PLP-dependent aspartate aminotransferase-like (Major domain)"/>
    <property type="match status" value="1"/>
</dbReference>
<dbReference type="GO" id="GO:0008483">
    <property type="term" value="F:transaminase activity"/>
    <property type="evidence" value="ECO:0007669"/>
    <property type="project" value="UniProtKB-KW"/>
</dbReference>
<dbReference type="CDD" id="cd00615">
    <property type="entry name" value="Orn_deC_like"/>
    <property type="match status" value="1"/>
</dbReference>
<keyword evidence="4" id="KW-0663">Pyridoxal phosphate</keyword>
<evidence type="ECO:0000259" key="6">
    <source>
        <dbReference type="Pfam" id="PF01276"/>
    </source>
</evidence>
<dbReference type="EMBL" id="JAHQCR010000046">
    <property type="protein sequence ID" value="MBU9721971.1"/>
    <property type="molecule type" value="Genomic_DNA"/>
</dbReference>
<dbReference type="Pfam" id="PF03711">
    <property type="entry name" value="OKR_DC_1_C"/>
    <property type="match status" value="1"/>
</dbReference>
<keyword evidence="3" id="KW-0210">Decarboxylase</keyword>
<dbReference type="InterPro" id="IPR008286">
    <property type="entry name" value="Prn/Lys/Arg_de-COase_C"/>
</dbReference>
<evidence type="ECO:0000256" key="5">
    <source>
        <dbReference type="ARBA" id="ARBA00023239"/>
    </source>
</evidence>
<evidence type="ECO:0000313" key="8">
    <source>
        <dbReference type="EMBL" id="MBU9721971.1"/>
    </source>
</evidence>
<evidence type="ECO:0000256" key="1">
    <source>
        <dbReference type="ARBA" id="ARBA00001933"/>
    </source>
</evidence>
<accession>A0ABS6JTU1</accession>
<dbReference type="InterPro" id="IPR015424">
    <property type="entry name" value="PyrdxlP-dep_Trfase"/>
</dbReference>
<feature type="domain" description="Orn/Lys/Arg decarboxylase C-terminal" evidence="7">
    <location>
        <begin position="411"/>
        <end position="453"/>
    </location>
</feature>
<comment type="caution">
    <text evidence="8">The sequence shown here is derived from an EMBL/GenBank/DDBJ whole genome shotgun (WGS) entry which is preliminary data.</text>
</comment>
<evidence type="ECO:0000259" key="7">
    <source>
        <dbReference type="Pfam" id="PF03711"/>
    </source>
</evidence>
<dbReference type="RefSeq" id="WP_088077451.1">
    <property type="nucleotide sequence ID" value="NZ_JAHQCR010000046.1"/>
</dbReference>
<name>A0ABS6JTU1_9BACI</name>
<gene>
    <name evidence="8" type="ORF">KS407_11050</name>
</gene>
<dbReference type="PANTHER" id="PTHR43277:SF3">
    <property type="entry name" value="DECARBOXYLASE, PUTATIVE-RELATED"/>
    <property type="match status" value="1"/>
</dbReference>
<feature type="domain" description="Orn/Lys/Arg decarboxylases family 1 pyridoxal-P attachment site" evidence="6">
    <location>
        <begin position="6"/>
        <end position="300"/>
    </location>
</feature>
<dbReference type="SUPFAM" id="SSF53383">
    <property type="entry name" value="PLP-dependent transferases"/>
    <property type="match status" value="1"/>
</dbReference>